<name>A0ABW0KSN6_9BACT</name>
<dbReference type="CDD" id="cd02901">
    <property type="entry name" value="Macro_Poa1p-like"/>
    <property type="match status" value="1"/>
</dbReference>
<dbReference type="RefSeq" id="WP_377168783.1">
    <property type="nucleotide sequence ID" value="NZ_JBHSMQ010000006.1"/>
</dbReference>
<dbReference type="InterPro" id="IPR043472">
    <property type="entry name" value="Macro_dom-like"/>
</dbReference>
<protein>
    <submittedName>
        <fullName evidence="3">Macro domain-containing protein</fullName>
    </submittedName>
</protein>
<proteinExistence type="predicted"/>
<evidence type="ECO:0000313" key="3">
    <source>
        <dbReference type="EMBL" id="MFC5456493.1"/>
    </source>
</evidence>
<keyword evidence="4" id="KW-1185">Reference proteome</keyword>
<dbReference type="InterPro" id="IPR050892">
    <property type="entry name" value="ADP-ribose_metab_enzymes"/>
</dbReference>
<dbReference type="PANTHER" id="PTHR12521:SF0">
    <property type="entry name" value="ADP-RIBOSE GLYCOHYDROLASE OARD1"/>
    <property type="match status" value="1"/>
</dbReference>
<dbReference type="Gene3D" id="3.40.220.10">
    <property type="entry name" value="Leucine Aminopeptidase, subunit E, domain 1"/>
    <property type="match status" value="1"/>
</dbReference>
<dbReference type="EMBL" id="JBHSMQ010000006">
    <property type="protein sequence ID" value="MFC5456493.1"/>
    <property type="molecule type" value="Genomic_DNA"/>
</dbReference>
<comment type="caution">
    <text evidence="3">The sequence shown here is derived from an EMBL/GenBank/DDBJ whole genome shotgun (WGS) entry which is preliminary data.</text>
</comment>
<accession>A0ABW0KSN6</accession>
<dbReference type="SMART" id="SM00506">
    <property type="entry name" value="A1pp"/>
    <property type="match status" value="1"/>
</dbReference>
<dbReference type="InterPro" id="IPR002589">
    <property type="entry name" value="Macro_dom"/>
</dbReference>
<feature type="domain" description="Macro" evidence="2">
    <location>
        <begin position="6"/>
        <end position="149"/>
    </location>
</feature>
<reference evidence="4" key="1">
    <citation type="journal article" date="2019" name="Int. J. Syst. Evol. Microbiol.">
        <title>The Global Catalogue of Microorganisms (GCM) 10K type strain sequencing project: providing services to taxonomists for standard genome sequencing and annotation.</title>
        <authorList>
            <consortium name="The Broad Institute Genomics Platform"/>
            <consortium name="The Broad Institute Genome Sequencing Center for Infectious Disease"/>
            <person name="Wu L."/>
            <person name="Ma J."/>
        </authorList>
    </citation>
    <scope>NUCLEOTIDE SEQUENCE [LARGE SCALE GENOMIC DNA]</scope>
    <source>
        <strain evidence="4">CGMCC 4.1469</strain>
    </source>
</reference>
<gene>
    <name evidence="3" type="ORF">ACFQDI_16635</name>
</gene>
<dbReference type="PANTHER" id="PTHR12521">
    <property type="entry name" value="PROTEIN C6ORF130"/>
    <property type="match status" value="1"/>
</dbReference>
<dbReference type="Proteomes" id="UP001596052">
    <property type="component" value="Unassembled WGS sequence"/>
</dbReference>
<evidence type="ECO:0000256" key="1">
    <source>
        <dbReference type="ARBA" id="ARBA00035885"/>
    </source>
</evidence>
<comment type="catalytic activity">
    <reaction evidence="1">
        <text>an N-(ADP-alpha-D-ribosyl)-thymidine in DNA + H2O = a thymidine in DNA + ADP-D-ribose</text>
        <dbReference type="Rhea" id="RHEA:71655"/>
        <dbReference type="Rhea" id="RHEA-COMP:13556"/>
        <dbReference type="Rhea" id="RHEA-COMP:18051"/>
        <dbReference type="ChEBI" id="CHEBI:15377"/>
        <dbReference type="ChEBI" id="CHEBI:57967"/>
        <dbReference type="ChEBI" id="CHEBI:137386"/>
        <dbReference type="ChEBI" id="CHEBI:191199"/>
    </reaction>
    <physiologicalReaction direction="left-to-right" evidence="1">
        <dbReference type="Rhea" id="RHEA:71656"/>
    </physiologicalReaction>
</comment>
<dbReference type="SUPFAM" id="SSF52949">
    <property type="entry name" value="Macro domain-like"/>
    <property type="match status" value="1"/>
</dbReference>
<evidence type="ECO:0000259" key="2">
    <source>
        <dbReference type="SMART" id="SM00506"/>
    </source>
</evidence>
<sequence>MTPSNAITYCVGDATVPIGGGPALIAHVCNDVGAWGAGFVCALSKRWKQPESEYRRWFSKAPADMPKFALGEVQFVQVTNDIWVANMIGQHGISRGLKKRGSPPVRYEAIDRALAKVGDHALKTKASVHMPRIGCGLAGGRWEFVEPLLITHLCQRGIPVTVYDLKPS</sequence>
<evidence type="ECO:0000313" key="4">
    <source>
        <dbReference type="Proteomes" id="UP001596052"/>
    </source>
</evidence>
<organism evidence="3 4">
    <name type="scientific">Prosthecobacter fluviatilis</name>
    <dbReference type="NCBI Taxonomy" id="445931"/>
    <lineage>
        <taxon>Bacteria</taxon>
        <taxon>Pseudomonadati</taxon>
        <taxon>Verrucomicrobiota</taxon>
        <taxon>Verrucomicrobiia</taxon>
        <taxon>Verrucomicrobiales</taxon>
        <taxon>Verrucomicrobiaceae</taxon>
        <taxon>Prosthecobacter</taxon>
    </lineage>
</organism>